<dbReference type="PANTHER" id="PTHR10336">
    <property type="entry name" value="PHOSPHOINOSITIDE-SPECIFIC PHOSPHOLIPASE C FAMILY PROTEIN"/>
    <property type="match status" value="1"/>
</dbReference>
<sequence length="109" mass="12770">FRNLLLSDEFDIMKPQCARRPYQDMTKPLMHYYINTSHNTYLFNSQVIGASNAEAYNRVLLKGGRALIVMMDQTASRLSTTRLHLSNLALLRQLLEQLNRTYLSRLRTY</sequence>
<name>A0A8S2UBS2_9BILA</name>
<comment type="caution">
    <text evidence="3">The sequence shown here is derived from an EMBL/GenBank/DDBJ whole genome shotgun (WGS) entry which is preliminary data.</text>
</comment>
<dbReference type="GO" id="GO:0005886">
    <property type="term" value="C:plasma membrane"/>
    <property type="evidence" value="ECO:0007669"/>
    <property type="project" value="TreeGrafter"/>
</dbReference>
<dbReference type="PROSITE" id="PS50007">
    <property type="entry name" value="PIPLC_X_DOMAIN"/>
    <property type="match status" value="1"/>
</dbReference>
<organism evidence="3 4">
    <name type="scientific">Didymodactylos carnosus</name>
    <dbReference type="NCBI Taxonomy" id="1234261"/>
    <lineage>
        <taxon>Eukaryota</taxon>
        <taxon>Metazoa</taxon>
        <taxon>Spiralia</taxon>
        <taxon>Gnathifera</taxon>
        <taxon>Rotifera</taxon>
        <taxon>Eurotatoria</taxon>
        <taxon>Bdelloidea</taxon>
        <taxon>Philodinida</taxon>
        <taxon>Philodinidae</taxon>
        <taxon>Didymodactylos</taxon>
    </lineage>
</organism>
<proteinExistence type="predicted"/>
<feature type="non-terminal residue" evidence="3">
    <location>
        <position position="1"/>
    </location>
</feature>
<dbReference type="EMBL" id="CAJOBA010058347">
    <property type="protein sequence ID" value="CAF4307363.1"/>
    <property type="molecule type" value="Genomic_DNA"/>
</dbReference>
<dbReference type="GO" id="GO:0035556">
    <property type="term" value="P:intracellular signal transduction"/>
    <property type="evidence" value="ECO:0007669"/>
    <property type="project" value="InterPro"/>
</dbReference>
<dbReference type="GO" id="GO:0006629">
    <property type="term" value="P:lipid metabolic process"/>
    <property type="evidence" value="ECO:0007669"/>
    <property type="project" value="InterPro"/>
</dbReference>
<evidence type="ECO:0000313" key="3">
    <source>
        <dbReference type="EMBL" id="CAF4307363.1"/>
    </source>
</evidence>
<protein>
    <recommendedName>
        <fullName evidence="1">Phosphatidylinositol-specific phospholipase C X domain-containing protein</fullName>
    </recommendedName>
</protein>
<dbReference type="InterPro" id="IPR017946">
    <property type="entry name" value="PLC-like_Pdiesterase_TIM-brl"/>
</dbReference>
<dbReference type="GO" id="GO:0004435">
    <property type="term" value="F:phosphatidylinositol-4,5-bisphosphate phospholipase C activity"/>
    <property type="evidence" value="ECO:0007669"/>
    <property type="project" value="TreeGrafter"/>
</dbReference>
<feature type="domain" description="Phosphatidylinositol-specific phospholipase C X" evidence="1">
    <location>
        <begin position="25"/>
        <end position="67"/>
    </location>
</feature>
<evidence type="ECO:0000259" key="1">
    <source>
        <dbReference type="Pfam" id="PF00388"/>
    </source>
</evidence>
<dbReference type="Gene3D" id="3.20.20.190">
    <property type="entry name" value="Phosphatidylinositol (PI) phosphodiesterase"/>
    <property type="match status" value="1"/>
</dbReference>
<dbReference type="PANTHER" id="PTHR10336:SF209">
    <property type="entry name" value="PHOSPHOINOSITIDE PHOSPHOLIPASE C"/>
    <property type="match status" value="1"/>
</dbReference>
<dbReference type="InterPro" id="IPR001192">
    <property type="entry name" value="PI-PLC_fam"/>
</dbReference>
<dbReference type="AlphaFoldDB" id="A0A8S2UBS2"/>
<dbReference type="Proteomes" id="UP000677228">
    <property type="component" value="Unassembled WGS sequence"/>
</dbReference>
<dbReference type="EMBL" id="CAJNOK010036209">
    <property type="protein sequence ID" value="CAF1520325.1"/>
    <property type="molecule type" value="Genomic_DNA"/>
</dbReference>
<evidence type="ECO:0000313" key="2">
    <source>
        <dbReference type="EMBL" id="CAF1520325.1"/>
    </source>
</evidence>
<dbReference type="SUPFAM" id="SSF51695">
    <property type="entry name" value="PLC-like phosphodiesterases"/>
    <property type="match status" value="1"/>
</dbReference>
<reference evidence="3" key="1">
    <citation type="submission" date="2021-02" db="EMBL/GenBank/DDBJ databases">
        <authorList>
            <person name="Nowell W R."/>
        </authorList>
    </citation>
    <scope>NUCLEOTIDE SEQUENCE</scope>
</reference>
<dbReference type="Proteomes" id="UP000682733">
    <property type="component" value="Unassembled WGS sequence"/>
</dbReference>
<accession>A0A8S2UBS2</accession>
<evidence type="ECO:0000313" key="4">
    <source>
        <dbReference type="Proteomes" id="UP000682733"/>
    </source>
</evidence>
<dbReference type="Pfam" id="PF00388">
    <property type="entry name" value="PI-PLC-X"/>
    <property type="match status" value="1"/>
</dbReference>
<gene>
    <name evidence="2" type="ORF">OVA965_LOCUS37759</name>
    <name evidence="3" type="ORF">TMI583_LOCUS38875</name>
</gene>
<dbReference type="InterPro" id="IPR000909">
    <property type="entry name" value="PLipase_C_PInositol-sp_X_dom"/>
</dbReference>